<keyword evidence="2" id="KW-0472">Membrane</keyword>
<dbReference type="CDD" id="cd06257">
    <property type="entry name" value="DnaJ"/>
    <property type="match status" value="1"/>
</dbReference>
<dbReference type="Pfam" id="PF00226">
    <property type="entry name" value="DnaJ"/>
    <property type="match status" value="1"/>
</dbReference>
<name>A0A1H2UZA6_HALVA</name>
<keyword evidence="2" id="KW-0812">Transmembrane</keyword>
<evidence type="ECO:0000259" key="3">
    <source>
        <dbReference type="PROSITE" id="PS50076"/>
    </source>
</evidence>
<proteinExistence type="predicted"/>
<evidence type="ECO:0000256" key="1">
    <source>
        <dbReference type="SAM" id="MobiDB-lite"/>
    </source>
</evidence>
<dbReference type="AlphaFoldDB" id="A0A1H2UZA6"/>
<evidence type="ECO:0000313" key="4">
    <source>
        <dbReference type="EMBL" id="SDW61413.1"/>
    </source>
</evidence>
<dbReference type="Gene3D" id="1.10.287.110">
    <property type="entry name" value="DnaJ domain"/>
    <property type="match status" value="1"/>
</dbReference>
<dbReference type="PANTHER" id="PTHR44240:SF10">
    <property type="entry name" value="J DOMAIN-CONTAINING PROTEIN"/>
    <property type="match status" value="1"/>
</dbReference>
<dbReference type="SMART" id="SM00271">
    <property type="entry name" value="DnaJ"/>
    <property type="match status" value="1"/>
</dbReference>
<sequence length="223" mass="24814">MSVRRCNSGVVARYRTRYTNESGVRGGTLTGLWTEDRCVQYDGLTKGIAVVFGGLTVVLTAVGLLINPAVLFLALMFGVSTYFMYYHLSGKMAANLYERVERQAAQNTGTGRRGGFGAGPREEWEPPRDGRRARRSRATQGGQRRRRQRSQTAGGRQRRQRVQSSGPSPAEAYRQLGLDPDADQSTIKRAYREKVKEVHPDTDSGSEAEFKQVQAAYETLTDD</sequence>
<keyword evidence="2" id="KW-1133">Transmembrane helix</keyword>
<feature type="region of interest" description="Disordered" evidence="1">
    <location>
        <begin position="105"/>
        <end position="210"/>
    </location>
</feature>
<dbReference type="InterPro" id="IPR001623">
    <property type="entry name" value="DnaJ_domain"/>
</dbReference>
<dbReference type="PROSITE" id="PS50076">
    <property type="entry name" value="DNAJ_2"/>
    <property type="match status" value="1"/>
</dbReference>
<organism evidence="4 5">
    <name type="scientific">Haloarcula vallismortis</name>
    <name type="common">Halobacterium vallismortis</name>
    <dbReference type="NCBI Taxonomy" id="28442"/>
    <lineage>
        <taxon>Archaea</taxon>
        <taxon>Methanobacteriati</taxon>
        <taxon>Methanobacteriota</taxon>
        <taxon>Stenosarchaea group</taxon>
        <taxon>Halobacteria</taxon>
        <taxon>Halobacteriales</taxon>
        <taxon>Haloarculaceae</taxon>
        <taxon>Haloarcula</taxon>
    </lineage>
</organism>
<dbReference type="STRING" id="28442.SAMN05443574_10545"/>
<reference evidence="4 5" key="1">
    <citation type="submission" date="2016-10" db="EMBL/GenBank/DDBJ databases">
        <authorList>
            <person name="de Groot N.N."/>
        </authorList>
    </citation>
    <scope>NUCLEOTIDE SEQUENCE [LARGE SCALE GENOMIC DNA]</scope>
    <source>
        <strain evidence="4 5">DSM 3756</strain>
    </source>
</reference>
<dbReference type="PRINTS" id="PR00625">
    <property type="entry name" value="JDOMAIN"/>
</dbReference>
<feature type="compositionally biased region" description="Basic and acidic residues" evidence="1">
    <location>
        <begin position="120"/>
        <end position="130"/>
    </location>
</feature>
<dbReference type="EMBL" id="FNOF01000005">
    <property type="protein sequence ID" value="SDW61413.1"/>
    <property type="molecule type" value="Genomic_DNA"/>
</dbReference>
<dbReference type="InterPro" id="IPR036869">
    <property type="entry name" value="J_dom_sf"/>
</dbReference>
<evidence type="ECO:0000313" key="5">
    <source>
        <dbReference type="Proteomes" id="UP000182573"/>
    </source>
</evidence>
<feature type="compositionally biased region" description="Basic and acidic residues" evidence="1">
    <location>
        <begin position="190"/>
        <end position="202"/>
    </location>
</feature>
<protein>
    <submittedName>
        <fullName evidence="4">DnaJ domain-containing protein</fullName>
    </submittedName>
</protein>
<feature type="compositionally biased region" description="Basic residues" evidence="1">
    <location>
        <begin position="131"/>
        <end position="149"/>
    </location>
</feature>
<gene>
    <name evidence="4" type="ORF">SAMN05443574_10545</name>
</gene>
<dbReference type="SUPFAM" id="SSF46565">
    <property type="entry name" value="Chaperone J-domain"/>
    <property type="match status" value="1"/>
</dbReference>
<dbReference type="Proteomes" id="UP000182573">
    <property type="component" value="Unassembled WGS sequence"/>
</dbReference>
<accession>A0A1H2UZA6</accession>
<feature type="domain" description="J" evidence="3">
    <location>
        <begin position="171"/>
        <end position="223"/>
    </location>
</feature>
<feature type="transmembrane region" description="Helical" evidence="2">
    <location>
        <begin position="47"/>
        <end position="66"/>
    </location>
</feature>
<evidence type="ECO:0000256" key="2">
    <source>
        <dbReference type="SAM" id="Phobius"/>
    </source>
</evidence>
<feature type="transmembrane region" description="Helical" evidence="2">
    <location>
        <begin position="72"/>
        <end position="89"/>
    </location>
</feature>
<dbReference type="PANTHER" id="PTHR44240">
    <property type="entry name" value="DNAJ DOMAIN (PROKARYOTIC HEAT SHOCK PROTEIN)-RELATED"/>
    <property type="match status" value="1"/>
</dbReference>
<dbReference type="InterPro" id="IPR052276">
    <property type="entry name" value="Diphthamide-biosynth_chaperone"/>
</dbReference>